<proteinExistence type="predicted"/>
<reference evidence="2 3" key="1">
    <citation type="journal article" date="2020" name="mSystems">
        <title>Defining Genomic and Predicted Metabolic Features of the Acetobacterium Genus.</title>
        <authorList>
            <person name="Ross D.E."/>
            <person name="Marshall C.W."/>
            <person name="Gulliver D."/>
            <person name="May H.D."/>
            <person name="Norman R.S."/>
        </authorList>
    </citation>
    <scope>NUCLEOTIDE SEQUENCE [LARGE SCALE GENOMIC DNA]</scope>
    <source>
        <strain evidence="2 3">DSM 4132</strain>
    </source>
</reference>
<dbReference type="Proteomes" id="UP000622405">
    <property type="component" value="Unassembled WGS sequence"/>
</dbReference>
<feature type="coiled-coil region" evidence="1">
    <location>
        <begin position="149"/>
        <end position="176"/>
    </location>
</feature>
<evidence type="ECO:0000313" key="3">
    <source>
        <dbReference type="Proteomes" id="UP000622405"/>
    </source>
</evidence>
<evidence type="ECO:0000256" key="1">
    <source>
        <dbReference type="SAM" id="Coils"/>
    </source>
</evidence>
<feature type="coiled-coil region" evidence="1">
    <location>
        <begin position="35"/>
        <end position="115"/>
    </location>
</feature>
<evidence type="ECO:0000313" key="2">
    <source>
        <dbReference type="EMBL" id="MBC3899547.1"/>
    </source>
</evidence>
<organism evidence="2 3">
    <name type="scientific">Acetobacterium malicum</name>
    <dbReference type="NCBI Taxonomy" id="52692"/>
    <lineage>
        <taxon>Bacteria</taxon>
        <taxon>Bacillati</taxon>
        <taxon>Bacillota</taxon>
        <taxon>Clostridia</taxon>
        <taxon>Eubacteriales</taxon>
        <taxon>Eubacteriaceae</taxon>
        <taxon>Acetobacterium</taxon>
    </lineage>
</organism>
<feature type="coiled-coil region" evidence="1">
    <location>
        <begin position="202"/>
        <end position="283"/>
    </location>
</feature>
<keyword evidence="1" id="KW-0175">Coiled coil</keyword>
<dbReference type="RefSeq" id="WP_186893994.1">
    <property type="nucleotide sequence ID" value="NZ_WJBE01000005.1"/>
</dbReference>
<dbReference type="EMBL" id="WJBE01000005">
    <property type="protein sequence ID" value="MBC3899547.1"/>
    <property type="molecule type" value="Genomic_DNA"/>
</dbReference>
<name>A0ABR6YWI9_9FIRM</name>
<sequence>MAKKSEQLTLDELRDKSVKSKTKLSFGKEMGGYNKKQVTDYIDNLTENLRSAEESFNNRLEEYAAMITMLKQERDQYGEMYNLCKSSKIEMSNQIDELKNENEELSQLIKELSINQNPLHSESVHTDPREDSVESQKKLEEYLGYEQESKEMKAQLDLLKSMVRELNSELETYAKENITGYDSGNTFVEKKPEANDILKSQYDDILKERSALLAEKNRLNDENHKLTGEVSTLNEQLKTINARCNERIQALLTDYETNAEEFIKNHQERMVQLAENMNSSLNLIKTEKDRLADLKMKMFLSEHNQE</sequence>
<comment type="caution">
    <text evidence="2">The sequence shown here is derived from an EMBL/GenBank/DDBJ whole genome shotgun (WGS) entry which is preliminary data.</text>
</comment>
<gene>
    <name evidence="2" type="ORF">GH811_07950</name>
</gene>
<accession>A0ABR6YWI9</accession>
<protein>
    <submittedName>
        <fullName evidence="2">Uncharacterized protein</fullName>
    </submittedName>
</protein>
<keyword evidence="3" id="KW-1185">Reference proteome</keyword>